<evidence type="ECO:0000313" key="2">
    <source>
        <dbReference type="Proteomes" id="UP000886900"/>
    </source>
</evidence>
<evidence type="ECO:0000313" key="1">
    <source>
        <dbReference type="EMBL" id="MBV4465078.1"/>
    </source>
</evidence>
<keyword evidence="2" id="KW-1185">Reference proteome</keyword>
<dbReference type="Proteomes" id="UP000886900">
    <property type="component" value="Unassembled WGS sequence"/>
</dbReference>
<dbReference type="EMBL" id="JAHSTV010000007">
    <property type="protein sequence ID" value="MBV4465078.1"/>
    <property type="molecule type" value="Genomic_DNA"/>
</dbReference>
<accession>A0ABS6PX83</accession>
<protein>
    <submittedName>
        <fullName evidence="1">Uncharacterized protein</fullName>
    </submittedName>
</protein>
<dbReference type="RefSeq" id="WP_217857282.1">
    <property type="nucleotide sequence ID" value="NZ_JAHSTV010000007.1"/>
</dbReference>
<comment type="caution">
    <text evidence="1">The sequence shown here is derived from an EMBL/GenBank/DDBJ whole genome shotgun (WGS) entry which is preliminary data.</text>
</comment>
<reference evidence="1" key="1">
    <citation type="submission" date="2021-06" db="EMBL/GenBank/DDBJ databases">
        <title>Updating the genus Pseudomonas: Description of 43 new species and partition of the Pseudomonas putida group.</title>
        <authorList>
            <person name="Girard L."/>
            <person name="Lood C."/>
            <person name="Vandamme P."/>
            <person name="Rokni-Zadeh H."/>
            <person name="Van Noort V."/>
            <person name="Hofte M."/>
            <person name="Lavigne R."/>
            <person name="De Mot R."/>
        </authorList>
    </citation>
    <scope>NUCLEOTIDE SEQUENCE</scope>
    <source>
        <strain evidence="1">SWRI79</strain>
    </source>
</reference>
<proteinExistence type="predicted"/>
<sequence>MDLVTLVAEEVLVRFSTSVGSATAVWRVAPPKYGEQHDVELEVDDEFVWGENACSSLNNAHSIGVLDGIVTMTGTLISNDMEGDAVVDVGGAIIFIELIGCAEADSVFVDLKVKNINVFPTGI</sequence>
<organism evidence="1 2">
    <name type="scientific">Pseudomonas farris</name>
    <dbReference type="NCBI Taxonomy" id="2841207"/>
    <lineage>
        <taxon>Bacteria</taxon>
        <taxon>Pseudomonadati</taxon>
        <taxon>Pseudomonadota</taxon>
        <taxon>Gammaproteobacteria</taxon>
        <taxon>Pseudomonadales</taxon>
        <taxon>Pseudomonadaceae</taxon>
        <taxon>Pseudomonas</taxon>
    </lineage>
</organism>
<name>A0ABS6PX83_9PSED</name>
<gene>
    <name evidence="1" type="ORF">KVG95_17280</name>
</gene>